<dbReference type="Proteomes" id="UP001299970">
    <property type="component" value="Unassembled WGS sequence"/>
</dbReference>
<organism evidence="2 3">
    <name type="scientific">Pseudonocardia alaniniphila</name>
    <dbReference type="NCBI Taxonomy" id="75291"/>
    <lineage>
        <taxon>Bacteria</taxon>
        <taxon>Bacillati</taxon>
        <taxon>Actinomycetota</taxon>
        <taxon>Actinomycetes</taxon>
        <taxon>Pseudonocardiales</taxon>
        <taxon>Pseudonocardiaceae</taxon>
        <taxon>Pseudonocardia</taxon>
    </lineage>
</organism>
<sequence>MRDEPAAPPVHRSRAGRLLLVLAVVLALAAAGSLALALGDGPRTPHRAVTVIAPPAVPTGGVMPGTALGPSAPVSLDVPAIGVHSSLLRLGLNPDGTVEVPPLESPEAGWYENSPTPGEQGPAVILGHVDSARTGPGVFYDLRTMLPGDGITVGRADGTTVAFRVDQVATYPKDVFPTAAVYGDIDHAGLRLITCGGRFDKAARSYEDNIVVYASAVSAGQTG</sequence>
<gene>
    <name evidence="2" type="ORF">MMF94_25255</name>
</gene>
<protein>
    <submittedName>
        <fullName evidence="2">Class F sortase</fullName>
    </submittedName>
</protein>
<dbReference type="CDD" id="cd05829">
    <property type="entry name" value="Sortase_F"/>
    <property type="match status" value="1"/>
</dbReference>
<name>A0ABS9TKE5_9PSEU</name>
<dbReference type="InterPro" id="IPR005754">
    <property type="entry name" value="Sortase"/>
</dbReference>
<dbReference type="Pfam" id="PF04203">
    <property type="entry name" value="Sortase"/>
    <property type="match status" value="1"/>
</dbReference>
<keyword evidence="1" id="KW-0378">Hydrolase</keyword>
<keyword evidence="3" id="KW-1185">Reference proteome</keyword>
<reference evidence="2 3" key="1">
    <citation type="submission" date="2022-03" db="EMBL/GenBank/DDBJ databases">
        <title>Pseudonocardia alaer sp. nov., a novel actinomycete isolated from reed forest soil.</title>
        <authorList>
            <person name="Wang L."/>
        </authorList>
    </citation>
    <scope>NUCLEOTIDE SEQUENCE [LARGE SCALE GENOMIC DNA]</scope>
    <source>
        <strain evidence="2 3">Y-16303</strain>
    </source>
</reference>
<evidence type="ECO:0000313" key="2">
    <source>
        <dbReference type="EMBL" id="MCH6169015.1"/>
    </source>
</evidence>
<proteinExistence type="predicted"/>
<evidence type="ECO:0000256" key="1">
    <source>
        <dbReference type="ARBA" id="ARBA00022801"/>
    </source>
</evidence>
<dbReference type="NCBIfam" id="NF033748">
    <property type="entry name" value="class_F_sortase"/>
    <property type="match status" value="1"/>
</dbReference>
<evidence type="ECO:0000313" key="3">
    <source>
        <dbReference type="Proteomes" id="UP001299970"/>
    </source>
</evidence>
<dbReference type="EMBL" id="JAKXMK010000023">
    <property type="protein sequence ID" value="MCH6169015.1"/>
    <property type="molecule type" value="Genomic_DNA"/>
</dbReference>
<dbReference type="Gene3D" id="2.40.260.10">
    <property type="entry name" value="Sortase"/>
    <property type="match status" value="1"/>
</dbReference>
<dbReference type="RefSeq" id="WP_241039659.1">
    <property type="nucleotide sequence ID" value="NZ_BAAAJF010000040.1"/>
</dbReference>
<comment type="caution">
    <text evidence="2">The sequence shown here is derived from an EMBL/GenBank/DDBJ whole genome shotgun (WGS) entry which is preliminary data.</text>
</comment>
<dbReference type="SUPFAM" id="SSF63817">
    <property type="entry name" value="Sortase"/>
    <property type="match status" value="1"/>
</dbReference>
<dbReference type="InterPro" id="IPR023365">
    <property type="entry name" value="Sortase_dom-sf"/>
</dbReference>
<dbReference type="InterPro" id="IPR042001">
    <property type="entry name" value="Sortase_F"/>
</dbReference>
<accession>A0ABS9TKE5</accession>